<dbReference type="NCBIfam" id="TIGR02487">
    <property type="entry name" value="NrdD"/>
    <property type="match status" value="1"/>
</dbReference>
<dbReference type="GO" id="GO:0004748">
    <property type="term" value="F:ribonucleoside-diphosphate reductase activity, thioredoxin disulfide as acceptor"/>
    <property type="evidence" value="ECO:0007669"/>
    <property type="project" value="TreeGrafter"/>
</dbReference>
<dbReference type="PANTHER" id="PTHR21075">
    <property type="entry name" value="ANAEROBIC RIBONUCLEOSIDE-TRIPHOSPHATE REDUCTASE"/>
    <property type="match status" value="1"/>
</dbReference>
<dbReference type="Pfam" id="PF13597">
    <property type="entry name" value="NRDD"/>
    <property type="match status" value="1"/>
</dbReference>
<comment type="caution">
    <text evidence="1">The sequence shown here is derived from an EMBL/GenBank/DDBJ whole genome shotgun (WGS) entry which is preliminary data.</text>
</comment>
<keyword evidence="2" id="KW-0560">Oxidoreductase</keyword>
<dbReference type="Proteomes" id="UP000246004">
    <property type="component" value="Unassembled WGS sequence"/>
</dbReference>
<accession>A0A2A2HFJ4</accession>
<dbReference type="RefSeq" id="WP_095607988.1">
    <property type="nucleotide sequence ID" value="NZ_LMVN01000002.1"/>
</dbReference>
<reference evidence="2 4" key="1">
    <citation type="submission" date="2016-04" db="EMBL/GenBank/DDBJ databases">
        <title>Genome sequence of Methanosphaera cuniculi DSM 4103.</title>
        <authorList>
            <person name="Poehlein A."/>
            <person name="Seedorf H."/>
            <person name="Daniel R."/>
        </authorList>
    </citation>
    <scope>NUCLEOTIDE SEQUENCE [LARGE SCALE GENOMIC DNA]</scope>
    <source>
        <strain evidence="2 4">DSM 4103</strain>
    </source>
</reference>
<evidence type="ECO:0000313" key="1">
    <source>
        <dbReference type="EMBL" id="PAV08088.1"/>
    </source>
</evidence>
<reference evidence="1 3" key="2">
    <citation type="journal article" date="2017" name="BMC Genomics">
        <title>Genomic analysis of methanogenic archaea reveals a shift towards energy conservation.</title>
        <authorList>
            <person name="Gilmore S.P."/>
            <person name="Henske J.K."/>
            <person name="Sexton J.A."/>
            <person name="Solomon K.V."/>
            <person name="Seppala S."/>
            <person name="Yoo J.I."/>
            <person name="Huyett L.M."/>
            <person name="Pressman A."/>
            <person name="Cogan J.Z."/>
            <person name="Kivenson V."/>
            <person name="Peng X."/>
            <person name="Tan Y."/>
            <person name="Valentine D.L."/>
            <person name="O'Malley M.A."/>
        </authorList>
    </citation>
    <scope>NUCLEOTIDE SEQUENCE [LARGE SCALE GENOMIC DNA]</scope>
    <source>
        <strain evidence="1 3">1R-7</strain>
    </source>
</reference>
<name>A0A2A2HFJ4_9EURY</name>
<evidence type="ECO:0000313" key="3">
    <source>
        <dbReference type="Proteomes" id="UP000217528"/>
    </source>
</evidence>
<dbReference type="PANTHER" id="PTHR21075:SF0">
    <property type="entry name" value="ANAEROBIC RIBONUCLEOSIDE-TRIPHOSPHATE REDUCTASE"/>
    <property type="match status" value="1"/>
</dbReference>
<dbReference type="Gene3D" id="3.20.70.20">
    <property type="match status" value="1"/>
</dbReference>
<organism evidence="1 3">
    <name type="scientific">Methanosphaera cuniculi</name>
    <dbReference type="NCBI Taxonomy" id="1077256"/>
    <lineage>
        <taxon>Archaea</taxon>
        <taxon>Methanobacteriati</taxon>
        <taxon>Methanobacteriota</taxon>
        <taxon>Methanomada group</taxon>
        <taxon>Methanobacteria</taxon>
        <taxon>Methanobacteriales</taxon>
        <taxon>Methanobacteriaceae</taxon>
        <taxon>Methanosphaera</taxon>
    </lineage>
</organism>
<evidence type="ECO:0000313" key="4">
    <source>
        <dbReference type="Proteomes" id="UP000246004"/>
    </source>
</evidence>
<protein>
    <submittedName>
        <fullName evidence="2">Anaerobic ribonucleoside-triphosphate reductase</fullName>
        <ecNumber evidence="2">1.17.4.2</ecNumber>
    </submittedName>
</protein>
<dbReference type="Proteomes" id="UP000217528">
    <property type="component" value="Unassembled WGS sequence"/>
</dbReference>
<sequence>MNDDLNISRSKIIGHIYEENRENANIIRSPEQILWHIGNDIMEEVALSKLPSNLRRLHTSGKVHFHDLSSLPYRSMNCCQSDARFIAMMGLRAAGTTGRGVYAKPATRLKSFVHQLSEAMHAAQSNLSGGQGMPHLNVFIAPFVADMGYEEIRKGIQSFIYNLSVLYSSRGSQTTFSSVQLDVGMPDFLMDEPAYANGGNVVGTYGDFVEESQKVLRAFTEEMLKGDGNGHPFLFPNSIYTLRKESFNDEFEEELELAHRVSAKHGNNYFLNLTNKSTPEDVSVMGCRTQLGSDWTGNPLTDCLRCGNLSYVSLNLPRIGLDCRGSEESFFEILGERMDMIREFLALRRGQAKKLWGLDTFPFLNQRDKNGDLYYNMDNCTDSFGIVGMNDLCHNMLNKGIETLEGQDFALRVLDFMNERKNEYSDMNPDIRYSIIGSPAESACGRFAIMDKKLYGDKAYCNGSEGEYYYSNSCHFPVDTEYGLIEKIKWESKTHPLMTGGAILNAWIGESYTTWDSLRSFTDKICNTDARYYTFSSAMTICDRCDMVMKGIQDTCVRCGCTDSLRTLDKITGYLQNTSGWNNSKQREFIDRKRKW</sequence>
<dbReference type="OrthoDB" id="139164at2157"/>
<dbReference type="EC" id="1.17.4.2" evidence="2"/>
<dbReference type="EMBL" id="LWMS01000044">
    <property type="protein sequence ID" value="PWL07723.1"/>
    <property type="molecule type" value="Genomic_DNA"/>
</dbReference>
<dbReference type="GO" id="GO:0008998">
    <property type="term" value="F:ribonucleoside-triphosphate reductase (thioredoxin) activity"/>
    <property type="evidence" value="ECO:0007669"/>
    <property type="project" value="UniProtKB-EC"/>
</dbReference>
<dbReference type="GO" id="GO:0031250">
    <property type="term" value="C:anaerobic ribonucleoside-triphosphate reductase complex"/>
    <property type="evidence" value="ECO:0007669"/>
    <property type="project" value="TreeGrafter"/>
</dbReference>
<dbReference type="GO" id="GO:0006260">
    <property type="term" value="P:DNA replication"/>
    <property type="evidence" value="ECO:0007669"/>
    <property type="project" value="InterPro"/>
</dbReference>
<dbReference type="EMBL" id="LMVN01000002">
    <property type="protein sequence ID" value="PAV08088.1"/>
    <property type="molecule type" value="Genomic_DNA"/>
</dbReference>
<gene>
    <name evidence="2" type="primary">nrdD_2</name>
    <name evidence="1" type="ORF">ASJ82_01085</name>
    <name evidence="2" type="ORF">MSCUN_12540</name>
</gene>
<evidence type="ECO:0000313" key="2">
    <source>
        <dbReference type="EMBL" id="PWL07723.1"/>
    </source>
</evidence>
<dbReference type="AlphaFoldDB" id="A0A2A2HFJ4"/>
<proteinExistence type="predicted"/>
<dbReference type="SUPFAM" id="SSF51998">
    <property type="entry name" value="PFL-like glycyl radical enzymes"/>
    <property type="match status" value="1"/>
</dbReference>
<dbReference type="InterPro" id="IPR012833">
    <property type="entry name" value="NrdD"/>
</dbReference>
<keyword evidence="3" id="KW-1185">Reference proteome</keyword>
<dbReference type="GO" id="GO:0009265">
    <property type="term" value="P:2'-deoxyribonucleotide biosynthetic process"/>
    <property type="evidence" value="ECO:0007669"/>
    <property type="project" value="TreeGrafter"/>
</dbReference>